<reference evidence="2" key="1">
    <citation type="submission" date="2016-04" db="EMBL/GenBank/DDBJ databases">
        <authorList>
            <person name="Guldener U."/>
            <person name="Guldener U."/>
        </authorList>
    </citation>
    <scope>NUCLEOTIDE SEQUENCE [LARGE SCALE GENOMIC DNA]</scope>
    <source>
        <strain evidence="2">UB2112</strain>
    </source>
</reference>
<dbReference type="Proteomes" id="UP000179920">
    <property type="component" value="Chromosome VIII"/>
</dbReference>
<dbReference type="EMBL" id="LT558124">
    <property type="protein sequence ID" value="SAM82560.1"/>
    <property type="molecule type" value="Genomic_DNA"/>
</dbReference>
<name>A0A1K0G555_9BASI</name>
<proteinExistence type="predicted"/>
<evidence type="ECO:0000313" key="1">
    <source>
        <dbReference type="EMBL" id="SAM82560.1"/>
    </source>
</evidence>
<gene>
    <name evidence="1" type="ORF">UBRO_20712</name>
</gene>
<dbReference type="AlphaFoldDB" id="A0A1K0G555"/>
<protein>
    <submittedName>
        <fullName evidence="1">Uncharacterized protein</fullName>
    </submittedName>
</protein>
<sequence>MAWECNGIRTWADILWYNNLAREQREYPHSRSAPLVPPSASGIKNNYVARPGWPSTYLSFSQASGFVLHKHWNACTSLGALRPLQMHPLQSILFGELAPSWHRERQLSLTGLSRARQQSGRKCGLALTTQSCSLPKACPMHSFSCIAAFGWLRNLACHLHCQLSRWRSILPQTRQRDPILRTLSTLSTHTVSQDACYVSMSLSKTQRHTVLLNVLWSRTRCESLVNLSSASS</sequence>
<evidence type="ECO:0000313" key="2">
    <source>
        <dbReference type="Proteomes" id="UP000179920"/>
    </source>
</evidence>
<organism evidence="1 2">
    <name type="scientific">Ustilago bromivora</name>
    <dbReference type="NCBI Taxonomy" id="307758"/>
    <lineage>
        <taxon>Eukaryota</taxon>
        <taxon>Fungi</taxon>
        <taxon>Dikarya</taxon>
        <taxon>Basidiomycota</taxon>
        <taxon>Ustilaginomycotina</taxon>
        <taxon>Ustilaginomycetes</taxon>
        <taxon>Ustilaginales</taxon>
        <taxon>Ustilaginaceae</taxon>
        <taxon>Ustilago</taxon>
    </lineage>
</organism>
<accession>A0A1K0G555</accession>